<keyword evidence="1" id="KW-0732">Signal</keyword>
<evidence type="ECO:0000313" key="3">
    <source>
        <dbReference type="Proteomes" id="UP000256326"/>
    </source>
</evidence>
<feature type="chain" id="PRO_5017551215" description="Lipocalin-like domain-containing protein" evidence="1">
    <location>
        <begin position="23"/>
        <end position="163"/>
    </location>
</feature>
<comment type="caution">
    <text evidence="2">The sequence shown here is derived from an EMBL/GenBank/DDBJ whole genome shotgun (WGS) entry which is preliminary data.</text>
</comment>
<dbReference type="RefSeq" id="WP_116036714.1">
    <property type="nucleotide sequence ID" value="NZ_JBHLVV010000014.1"/>
</dbReference>
<evidence type="ECO:0008006" key="4">
    <source>
        <dbReference type="Google" id="ProtNLM"/>
    </source>
</evidence>
<name>A0A3D9CNM3_9FLAO</name>
<dbReference type="PROSITE" id="PS51257">
    <property type="entry name" value="PROKAR_LIPOPROTEIN"/>
    <property type="match status" value="1"/>
</dbReference>
<reference evidence="2 3" key="1">
    <citation type="journal article" date="2006" name="Int. J. Syst. Evol. Microbiol.">
        <title>Chryseobacterium hispanicum sp. nov., isolated from the drinking water distribution system of Sevilla, Spain.</title>
        <authorList>
            <person name="Gallego V."/>
            <person name="Garcia M.T."/>
            <person name="Ventosa A."/>
        </authorList>
    </citation>
    <scope>NUCLEOTIDE SEQUENCE [LARGE SCALE GENOMIC DNA]</scope>
    <source>
        <strain evidence="2 3">KCTC 22104</strain>
    </source>
</reference>
<evidence type="ECO:0000256" key="1">
    <source>
        <dbReference type="SAM" id="SignalP"/>
    </source>
</evidence>
<gene>
    <name evidence="2" type="ORF">DRF58_15380</name>
</gene>
<dbReference type="OrthoDB" id="1492822at2"/>
<dbReference type="Proteomes" id="UP000256326">
    <property type="component" value="Unassembled WGS sequence"/>
</dbReference>
<sequence>MKNLIKITFILFVFTLLFTACSKDDDDAQGNINQKQLHGKWVVNAMSGKLFVKVGNIPETEVPLMSFWGGKIFYFENNNRLSVLENQTEVLDFGPYQINGDNLTVVNGPGVLKVALLGNNEMTLTNKQEDYYKMMTFYNNQTESEVRQMYRVEGDIVFHLKRK</sequence>
<organism evidence="2 3">
    <name type="scientific">Epilithonimonas hispanica</name>
    <dbReference type="NCBI Taxonomy" id="358687"/>
    <lineage>
        <taxon>Bacteria</taxon>
        <taxon>Pseudomonadati</taxon>
        <taxon>Bacteroidota</taxon>
        <taxon>Flavobacteriia</taxon>
        <taxon>Flavobacteriales</taxon>
        <taxon>Weeksellaceae</taxon>
        <taxon>Chryseobacterium group</taxon>
        <taxon>Epilithonimonas</taxon>
    </lineage>
</organism>
<keyword evidence="3" id="KW-1185">Reference proteome</keyword>
<evidence type="ECO:0000313" key="2">
    <source>
        <dbReference type="EMBL" id="REC67351.1"/>
    </source>
</evidence>
<feature type="signal peptide" evidence="1">
    <location>
        <begin position="1"/>
        <end position="22"/>
    </location>
</feature>
<protein>
    <recommendedName>
        <fullName evidence="4">Lipocalin-like domain-containing protein</fullName>
    </recommendedName>
</protein>
<dbReference type="AlphaFoldDB" id="A0A3D9CNM3"/>
<accession>A0A3D9CNM3</accession>
<dbReference type="EMBL" id="QNUG01000045">
    <property type="protein sequence ID" value="REC67351.1"/>
    <property type="molecule type" value="Genomic_DNA"/>
</dbReference>
<proteinExistence type="predicted"/>